<evidence type="ECO:0000256" key="8">
    <source>
        <dbReference type="SAM" id="Phobius"/>
    </source>
</evidence>
<dbReference type="GO" id="GO:0008324">
    <property type="term" value="F:monoatomic cation transmembrane transporter activity"/>
    <property type="evidence" value="ECO:0007669"/>
    <property type="project" value="InterPro"/>
</dbReference>
<dbReference type="GO" id="GO:0005886">
    <property type="term" value="C:plasma membrane"/>
    <property type="evidence" value="ECO:0007669"/>
    <property type="project" value="UniProtKB-SubCell"/>
</dbReference>
<dbReference type="InterPro" id="IPR003445">
    <property type="entry name" value="Cat_transpt"/>
</dbReference>
<evidence type="ECO:0000313" key="9">
    <source>
        <dbReference type="EMBL" id="RKS77487.1"/>
    </source>
</evidence>
<comment type="caution">
    <text evidence="9">The sequence shown here is derived from an EMBL/GenBank/DDBJ whole genome shotgun (WGS) entry which is preliminary data.</text>
</comment>
<evidence type="ECO:0000256" key="2">
    <source>
        <dbReference type="ARBA" id="ARBA00022448"/>
    </source>
</evidence>
<dbReference type="RefSeq" id="WP_121192520.1">
    <property type="nucleotide sequence ID" value="NZ_RBWV01000010.1"/>
</dbReference>
<keyword evidence="2" id="KW-0813">Transport</keyword>
<dbReference type="PANTHER" id="PTHR32024">
    <property type="entry name" value="TRK SYSTEM POTASSIUM UPTAKE PROTEIN TRKG-RELATED"/>
    <property type="match status" value="1"/>
</dbReference>
<dbReference type="Proteomes" id="UP000281955">
    <property type="component" value="Unassembled WGS sequence"/>
</dbReference>
<organism evidence="9 10">
    <name type="scientific">Motilibacter peucedani</name>
    <dbReference type="NCBI Taxonomy" id="598650"/>
    <lineage>
        <taxon>Bacteria</taxon>
        <taxon>Bacillati</taxon>
        <taxon>Actinomycetota</taxon>
        <taxon>Actinomycetes</taxon>
        <taxon>Motilibacterales</taxon>
        <taxon>Motilibacteraceae</taxon>
        <taxon>Motilibacter</taxon>
    </lineage>
</organism>
<dbReference type="Pfam" id="PF02386">
    <property type="entry name" value="TrkH"/>
    <property type="match status" value="1"/>
</dbReference>
<reference evidence="9 10" key="1">
    <citation type="submission" date="2018-10" db="EMBL/GenBank/DDBJ databases">
        <title>Genomic Encyclopedia of Archaeal and Bacterial Type Strains, Phase II (KMG-II): from individual species to whole genera.</title>
        <authorList>
            <person name="Goeker M."/>
        </authorList>
    </citation>
    <scope>NUCLEOTIDE SEQUENCE [LARGE SCALE GENOMIC DNA]</scope>
    <source>
        <strain evidence="9 10">RP-AC37</strain>
    </source>
</reference>
<keyword evidence="5 8" id="KW-1133">Transmembrane helix</keyword>
<keyword evidence="10" id="KW-1185">Reference proteome</keyword>
<protein>
    <submittedName>
        <fullName evidence="9">Trk-type K+ transport system membrane component</fullName>
    </submittedName>
</protein>
<evidence type="ECO:0000313" key="10">
    <source>
        <dbReference type="Proteomes" id="UP000281955"/>
    </source>
</evidence>
<evidence type="ECO:0000256" key="1">
    <source>
        <dbReference type="ARBA" id="ARBA00004651"/>
    </source>
</evidence>
<feature type="transmembrane region" description="Helical" evidence="8">
    <location>
        <begin position="190"/>
        <end position="215"/>
    </location>
</feature>
<evidence type="ECO:0000256" key="5">
    <source>
        <dbReference type="ARBA" id="ARBA00022989"/>
    </source>
</evidence>
<dbReference type="AlphaFoldDB" id="A0A420XRQ5"/>
<accession>A0A420XRQ5</accession>
<evidence type="ECO:0000256" key="6">
    <source>
        <dbReference type="ARBA" id="ARBA00023065"/>
    </source>
</evidence>
<feature type="transmembrane region" description="Helical" evidence="8">
    <location>
        <begin position="362"/>
        <end position="386"/>
    </location>
</feature>
<evidence type="ECO:0000256" key="7">
    <source>
        <dbReference type="ARBA" id="ARBA00023136"/>
    </source>
</evidence>
<feature type="transmembrane region" description="Helical" evidence="8">
    <location>
        <begin position="421"/>
        <end position="443"/>
    </location>
</feature>
<feature type="transmembrane region" description="Helical" evidence="8">
    <location>
        <begin position="313"/>
        <end position="341"/>
    </location>
</feature>
<keyword evidence="4 8" id="KW-0812">Transmembrane</keyword>
<dbReference type="GO" id="GO:0030001">
    <property type="term" value="P:metal ion transport"/>
    <property type="evidence" value="ECO:0007669"/>
    <property type="project" value="UniProtKB-ARBA"/>
</dbReference>
<feature type="transmembrane region" description="Helical" evidence="8">
    <location>
        <begin position="244"/>
        <end position="263"/>
    </location>
</feature>
<keyword evidence="6" id="KW-0406">Ion transport</keyword>
<dbReference type="EMBL" id="RBWV01000010">
    <property type="protein sequence ID" value="RKS77487.1"/>
    <property type="molecule type" value="Genomic_DNA"/>
</dbReference>
<name>A0A420XRQ5_9ACTN</name>
<dbReference type="PANTHER" id="PTHR32024:SF1">
    <property type="entry name" value="KTR SYSTEM POTASSIUM UPTAKE PROTEIN B"/>
    <property type="match status" value="1"/>
</dbReference>
<comment type="subcellular location">
    <subcellularLocation>
        <location evidence="1">Cell membrane</location>
        <topology evidence="1">Multi-pass membrane protein</topology>
    </subcellularLocation>
</comment>
<evidence type="ECO:0000256" key="3">
    <source>
        <dbReference type="ARBA" id="ARBA00022475"/>
    </source>
</evidence>
<gene>
    <name evidence="9" type="ORF">CLV35_1173</name>
</gene>
<feature type="transmembrane region" description="Helical" evidence="8">
    <location>
        <begin position="16"/>
        <end position="35"/>
    </location>
</feature>
<feature type="transmembrane region" description="Helical" evidence="8">
    <location>
        <begin position="129"/>
        <end position="154"/>
    </location>
</feature>
<keyword evidence="3" id="KW-1003">Cell membrane</keyword>
<dbReference type="InParanoid" id="A0A420XRQ5"/>
<proteinExistence type="predicted"/>
<keyword evidence="7 8" id="KW-0472">Membrane</keyword>
<sequence>MPNSARRTQRRRPSPPAQIVILVFGLGLAVATVLLRLPIAAKGSQSATWLQSLFTAASAIFVTGLQVDTPDWTPFGNAVILAGIQVGGFGIMTLSSVLALLVSHRLGLRNRILAQTETAGFGLGDVRRVVLVVLVTSLAIETVGAVVLSLRFALAHDMGIGSAVWNGVFTSVSSFNQAGLVLSKNSLVPYVGDAWICLTVSVAAILGGFGFPVLLEIGREGRRVGWHPREIFGGRRTWTLHTRITVAGTLLLLVVGFVTLAAAEWSNSKTLAPLSWPHKLLAAFFMSAQSRSTGFNSVDIGGMTDEGWLATDALMFIGGGSASTAGGIKVTTFFVLLFAIIAEARGDAHVQVFRRTIPEQTLRIAVSVALLGVAWVFAGTLLLLALSNQPLDKVLFESISAFSTTGLSAGITADLPKPAQAVLVLLMFVGRVGTVTTASALALRERRQLYRYPAERTLIG</sequence>
<evidence type="ECO:0000256" key="4">
    <source>
        <dbReference type="ARBA" id="ARBA00022692"/>
    </source>
</evidence>
<dbReference type="OrthoDB" id="9810952at2"/>
<feature type="transmembrane region" description="Helical" evidence="8">
    <location>
        <begin position="79"/>
        <end position="102"/>
    </location>
</feature>